<name>A0A239BWD3_9ACTN</name>
<evidence type="ECO:0000256" key="2">
    <source>
        <dbReference type="SAM" id="Phobius"/>
    </source>
</evidence>
<dbReference type="AlphaFoldDB" id="A0A239BWD3"/>
<keyword evidence="2" id="KW-1133">Transmembrane helix</keyword>
<dbReference type="InterPro" id="IPR025637">
    <property type="entry name" value="DUF4333"/>
</dbReference>
<dbReference type="OrthoDB" id="5198073at2"/>
<sequence length="180" mass="18646">MTHPPHGGPPPGEPGPAGAQPPPWPAPPWGQQPAAPQPGWGPPAPGPYGPPGPGPGHPQQPYPWQPDGPPRGTAPPAGPRPPRRGLVTGIVVPAVLLLVAVVAARLLGDTVLDTGAVEEAVAEQFERREGVAVELSCDDEMQVEQGAAYECTGTTADDEPVTLRIVITDEDTAAYTWEEV</sequence>
<protein>
    <recommendedName>
        <fullName evidence="3">DUF4333 domain-containing protein</fullName>
    </recommendedName>
</protein>
<dbReference type="EMBL" id="FZOO01000002">
    <property type="protein sequence ID" value="SNS12216.1"/>
    <property type="molecule type" value="Genomic_DNA"/>
</dbReference>
<feature type="domain" description="DUF4333" evidence="3">
    <location>
        <begin position="99"/>
        <end position="171"/>
    </location>
</feature>
<accession>A0A239BWD3</accession>
<organism evidence="4 5">
    <name type="scientific">Geodermatophilus pulveris</name>
    <dbReference type="NCBI Taxonomy" id="1564159"/>
    <lineage>
        <taxon>Bacteria</taxon>
        <taxon>Bacillati</taxon>
        <taxon>Actinomycetota</taxon>
        <taxon>Actinomycetes</taxon>
        <taxon>Geodermatophilales</taxon>
        <taxon>Geodermatophilaceae</taxon>
        <taxon>Geodermatophilus</taxon>
    </lineage>
</organism>
<feature type="compositionally biased region" description="Pro residues" evidence="1">
    <location>
        <begin position="1"/>
        <end position="80"/>
    </location>
</feature>
<dbReference type="Pfam" id="PF14230">
    <property type="entry name" value="DUF4333"/>
    <property type="match status" value="1"/>
</dbReference>
<feature type="region of interest" description="Disordered" evidence="1">
    <location>
        <begin position="1"/>
        <end position="82"/>
    </location>
</feature>
<dbReference type="RefSeq" id="WP_089304335.1">
    <property type="nucleotide sequence ID" value="NZ_FZOO01000002.1"/>
</dbReference>
<evidence type="ECO:0000313" key="4">
    <source>
        <dbReference type="EMBL" id="SNS12216.1"/>
    </source>
</evidence>
<keyword evidence="2" id="KW-0812">Transmembrane</keyword>
<keyword evidence="5" id="KW-1185">Reference proteome</keyword>
<reference evidence="5" key="1">
    <citation type="submission" date="2017-06" db="EMBL/GenBank/DDBJ databases">
        <authorList>
            <person name="Varghese N."/>
            <person name="Submissions S."/>
        </authorList>
    </citation>
    <scope>NUCLEOTIDE SEQUENCE [LARGE SCALE GENOMIC DNA]</scope>
    <source>
        <strain evidence="5">DSM 46839</strain>
    </source>
</reference>
<gene>
    <name evidence="4" type="ORF">SAMN06893096_102112</name>
</gene>
<evidence type="ECO:0000259" key="3">
    <source>
        <dbReference type="Pfam" id="PF14230"/>
    </source>
</evidence>
<evidence type="ECO:0000313" key="5">
    <source>
        <dbReference type="Proteomes" id="UP000198373"/>
    </source>
</evidence>
<evidence type="ECO:0000256" key="1">
    <source>
        <dbReference type="SAM" id="MobiDB-lite"/>
    </source>
</evidence>
<keyword evidence="2" id="KW-0472">Membrane</keyword>
<proteinExistence type="predicted"/>
<feature type="transmembrane region" description="Helical" evidence="2">
    <location>
        <begin position="86"/>
        <end position="107"/>
    </location>
</feature>
<dbReference type="Proteomes" id="UP000198373">
    <property type="component" value="Unassembled WGS sequence"/>
</dbReference>